<comment type="caution">
    <text evidence="2">The sequence shown here is derived from an EMBL/GenBank/DDBJ whole genome shotgun (WGS) entry which is preliminary data.</text>
</comment>
<feature type="transmembrane region" description="Helical" evidence="1">
    <location>
        <begin position="63"/>
        <end position="83"/>
    </location>
</feature>
<evidence type="ECO:0000313" key="4">
    <source>
        <dbReference type="Proteomes" id="UP001259340"/>
    </source>
</evidence>
<proteinExistence type="predicted"/>
<feature type="transmembrane region" description="Helical" evidence="1">
    <location>
        <begin position="20"/>
        <end position="43"/>
    </location>
</feature>
<keyword evidence="5" id="KW-1185">Reference proteome</keyword>
<keyword evidence="1" id="KW-0812">Transmembrane</keyword>
<dbReference type="Proteomes" id="UP001259340">
    <property type="component" value="Unassembled WGS sequence"/>
</dbReference>
<gene>
    <name evidence="2" type="ORF">OS133_05695</name>
    <name evidence="3" type="ORF">OS134_09655</name>
</gene>
<sequence length="106" mass="11904">MEVNEQYSQEARIQLDFYSFMAVAIWVCFGVAITSTLAMHLVVTTAATSTEVESSMFLFSSAVYGFLGFLFSLFGSAGIYPFYKFWCGKKRGQRVTGRFAFINRGV</sequence>
<reference evidence="2" key="2">
    <citation type="submission" date="2022-11" db="EMBL/GenBank/DDBJ databases">
        <title>Prophages regulate Shewanella fidelis motility and biofilm formation: implications for gut colonization dynamics in Ciona robusta.</title>
        <authorList>
            <person name="Natarajan O."/>
            <person name="Gibboney S.L."/>
            <person name="Young M.N."/>
            <person name="Lim S.J."/>
            <person name="Pluta N."/>
            <person name="Atkinson C.G.F."/>
            <person name="Leigh B.A."/>
            <person name="Liberti A."/>
            <person name="Kees E."/>
            <person name="Breitbart M."/>
            <person name="Gralnick J."/>
            <person name="Dishaw L.J."/>
        </authorList>
    </citation>
    <scope>NUCLEOTIDE SEQUENCE</scope>
    <source>
        <strain evidence="2">3313</strain>
    </source>
</reference>
<reference evidence="3 5" key="1">
    <citation type="journal article" date="2022" name="bioRxiv">
        <title>Prophages regulate Shewanella fidelis 3313 motility and biofilm formation: implications for gut colonization dynamics in Ciona robusta.</title>
        <authorList>
            <person name="Natarajan O."/>
            <person name="Gibboney S.L."/>
            <person name="Young M.N."/>
            <person name="Lim S.J."/>
            <person name="Pluta N."/>
            <person name="Atkinson C.G."/>
            <person name="Leigh B.A."/>
            <person name="Liberti A."/>
            <person name="Kees E.D."/>
            <person name="Breitbart M."/>
            <person name="Gralnick J.A."/>
            <person name="Dishaw L.J."/>
        </authorList>
    </citation>
    <scope>NUCLEOTIDE SEQUENCE [LARGE SCALE GENOMIC DNA]</scope>
    <source>
        <strain evidence="3 5">JG4066</strain>
    </source>
</reference>
<dbReference type="RefSeq" id="WP_156925694.1">
    <property type="nucleotide sequence ID" value="NZ_JAPMLA010000003.1"/>
</dbReference>
<protein>
    <submittedName>
        <fullName evidence="2">Uncharacterized protein</fullName>
    </submittedName>
</protein>
<name>A0AAW8NK87_9GAMM</name>
<dbReference type="EMBL" id="JAPMLE010000001">
    <property type="protein sequence ID" value="MDR8523180.1"/>
    <property type="molecule type" value="Genomic_DNA"/>
</dbReference>
<dbReference type="Proteomes" id="UP001271263">
    <property type="component" value="Unassembled WGS sequence"/>
</dbReference>
<evidence type="ECO:0000313" key="5">
    <source>
        <dbReference type="Proteomes" id="UP001271263"/>
    </source>
</evidence>
<evidence type="ECO:0000313" key="3">
    <source>
        <dbReference type="EMBL" id="MDW4824321.1"/>
    </source>
</evidence>
<keyword evidence="1" id="KW-0472">Membrane</keyword>
<dbReference type="AlphaFoldDB" id="A0AAW8NK87"/>
<keyword evidence="1" id="KW-1133">Transmembrane helix</keyword>
<dbReference type="EMBL" id="JAPMLD010000003">
    <property type="protein sequence ID" value="MDW4824321.1"/>
    <property type="molecule type" value="Genomic_DNA"/>
</dbReference>
<evidence type="ECO:0000256" key="1">
    <source>
        <dbReference type="SAM" id="Phobius"/>
    </source>
</evidence>
<organism evidence="2 4">
    <name type="scientific">Shewanella fidelis</name>
    <dbReference type="NCBI Taxonomy" id="173509"/>
    <lineage>
        <taxon>Bacteria</taxon>
        <taxon>Pseudomonadati</taxon>
        <taxon>Pseudomonadota</taxon>
        <taxon>Gammaproteobacteria</taxon>
        <taxon>Alteromonadales</taxon>
        <taxon>Shewanellaceae</taxon>
        <taxon>Shewanella</taxon>
    </lineage>
</organism>
<accession>A0AAW8NK87</accession>
<evidence type="ECO:0000313" key="2">
    <source>
        <dbReference type="EMBL" id="MDR8523180.1"/>
    </source>
</evidence>